<keyword evidence="5" id="KW-0547">Nucleotide-binding</keyword>
<keyword evidence="4" id="KW-0808">Transferase</keyword>
<evidence type="ECO:0000256" key="7">
    <source>
        <dbReference type="ARBA" id="ARBA00022840"/>
    </source>
</evidence>
<feature type="transmembrane region" description="Helical" evidence="10">
    <location>
        <begin position="204"/>
        <end position="222"/>
    </location>
</feature>
<dbReference type="GO" id="GO:0005524">
    <property type="term" value="F:ATP binding"/>
    <property type="evidence" value="ECO:0007669"/>
    <property type="project" value="UniProtKB-KW"/>
</dbReference>
<dbReference type="InterPro" id="IPR003661">
    <property type="entry name" value="HisK_dim/P_dom"/>
</dbReference>
<dbReference type="SMART" id="SM00387">
    <property type="entry name" value="HATPase_c"/>
    <property type="match status" value="1"/>
</dbReference>
<reference evidence="12 13" key="1">
    <citation type="journal article" date="2013" name="Genome Announc.">
        <title>Complete genome sequence of Myxococcus stipitatus strain DSM 14675, a fruiting myxobacterium.</title>
        <authorList>
            <person name="Huntley S."/>
            <person name="Kneip S."/>
            <person name="Treuner-Lange A."/>
            <person name="Sogaard-Andersen L."/>
        </authorList>
    </citation>
    <scope>NUCLEOTIDE SEQUENCE [LARGE SCALE GENOMIC DNA]</scope>
    <source>
        <strain evidence="13">DSM 14675 / JCM 12634 / Mx s8</strain>
    </source>
</reference>
<evidence type="ECO:0000256" key="8">
    <source>
        <dbReference type="ARBA" id="ARBA00023012"/>
    </source>
</evidence>
<dbReference type="InterPro" id="IPR003594">
    <property type="entry name" value="HATPase_dom"/>
</dbReference>
<dbReference type="InterPro" id="IPR004358">
    <property type="entry name" value="Sig_transdc_His_kin-like_C"/>
</dbReference>
<keyword evidence="6 12" id="KW-0418">Kinase</keyword>
<keyword evidence="7" id="KW-0067">ATP-binding</keyword>
<name>L7UB22_MYXSD</name>
<feature type="region of interest" description="Disordered" evidence="9">
    <location>
        <begin position="155"/>
        <end position="182"/>
    </location>
</feature>
<dbReference type="PANTHER" id="PTHR43065">
    <property type="entry name" value="SENSOR HISTIDINE KINASE"/>
    <property type="match status" value="1"/>
</dbReference>
<proteinExistence type="predicted"/>
<evidence type="ECO:0000256" key="5">
    <source>
        <dbReference type="ARBA" id="ARBA00022741"/>
    </source>
</evidence>
<feature type="domain" description="Histidine kinase" evidence="11">
    <location>
        <begin position="251"/>
        <end position="452"/>
    </location>
</feature>
<dbReference type="GO" id="GO:0000155">
    <property type="term" value="F:phosphorelay sensor kinase activity"/>
    <property type="evidence" value="ECO:0007669"/>
    <property type="project" value="InterPro"/>
</dbReference>
<evidence type="ECO:0000256" key="10">
    <source>
        <dbReference type="SAM" id="Phobius"/>
    </source>
</evidence>
<dbReference type="SUPFAM" id="SSF55874">
    <property type="entry name" value="ATPase domain of HSP90 chaperone/DNA topoisomerase II/histidine kinase"/>
    <property type="match status" value="1"/>
</dbReference>
<organism evidence="12 13">
    <name type="scientific">Myxococcus stipitatus (strain DSM 14675 / JCM 12634 / Mx s8)</name>
    <dbReference type="NCBI Taxonomy" id="1278073"/>
    <lineage>
        <taxon>Bacteria</taxon>
        <taxon>Pseudomonadati</taxon>
        <taxon>Myxococcota</taxon>
        <taxon>Myxococcia</taxon>
        <taxon>Myxococcales</taxon>
        <taxon>Cystobacterineae</taxon>
        <taxon>Myxococcaceae</taxon>
        <taxon>Myxococcus</taxon>
    </lineage>
</organism>
<dbReference type="Pfam" id="PF00512">
    <property type="entry name" value="HisKA"/>
    <property type="match status" value="1"/>
</dbReference>
<dbReference type="InterPro" id="IPR036890">
    <property type="entry name" value="HATPase_C_sf"/>
</dbReference>
<dbReference type="EC" id="2.7.13.3" evidence="2"/>
<evidence type="ECO:0000259" key="11">
    <source>
        <dbReference type="PROSITE" id="PS50109"/>
    </source>
</evidence>
<dbReference type="STRING" id="1278073.MYSTI_03754"/>
<dbReference type="PRINTS" id="PR00344">
    <property type="entry name" value="BCTRLSENSOR"/>
</dbReference>
<dbReference type="InterPro" id="IPR036097">
    <property type="entry name" value="HisK_dim/P_sf"/>
</dbReference>
<keyword evidence="10" id="KW-0812">Transmembrane</keyword>
<dbReference type="Gene3D" id="1.10.287.130">
    <property type="match status" value="1"/>
</dbReference>
<dbReference type="KEGG" id="msd:MYSTI_03754"/>
<evidence type="ECO:0000256" key="1">
    <source>
        <dbReference type="ARBA" id="ARBA00000085"/>
    </source>
</evidence>
<dbReference type="HOGENOM" id="CLU_677617_0_0_7"/>
<keyword evidence="13" id="KW-1185">Reference proteome</keyword>
<feature type="transmembrane region" description="Helical" evidence="10">
    <location>
        <begin position="43"/>
        <end position="63"/>
    </location>
</feature>
<evidence type="ECO:0000256" key="4">
    <source>
        <dbReference type="ARBA" id="ARBA00022679"/>
    </source>
</evidence>
<dbReference type="InterPro" id="IPR005467">
    <property type="entry name" value="His_kinase_dom"/>
</dbReference>
<keyword evidence="10" id="KW-0472">Membrane</keyword>
<sequence>MRIPHRACRVRSERRNLMEWETPRERSRPMSFVARWRRPVGPWMPWALVGLMCAVLLSTVLFIRRSAVEASSLVVRGMANVLMHAGLDAFREGTGPPSQQSLRAFLEAHQEGGLRYVAIIEDGRVLTSVGEGSLGEIQDGAQLRIEKGKGRFIHRLRKPRPDPQAAVAGSEPPPPPPEPRRNLRIGYEFEPITALELTDRSQHLLVIAVVSVMGILGLTFAFTRSLAQREALATELERGRRLAALGTMSAVLAHELRNPLASLKGHAQLLAERVERDEVLRPKADRIVGEAVRLEQLMNDLLAFVRSGELRRTGTDPNEVLRAAVEATGETRVEAHYLPGREHWELDAGRFQQALENVLRNAVQVSPDGRRVEVNVEREGTSLIFTVRDHGPGIPKGDEERIFEPFVTGRLRGVGLGLAITRRIVELHGGSVVARTHAEGGAEFRLTVPARGV</sequence>
<dbReference type="CDD" id="cd00075">
    <property type="entry name" value="HATPase"/>
    <property type="match status" value="1"/>
</dbReference>
<evidence type="ECO:0000313" key="13">
    <source>
        <dbReference type="Proteomes" id="UP000011131"/>
    </source>
</evidence>
<dbReference type="PANTHER" id="PTHR43065:SF10">
    <property type="entry name" value="PEROXIDE STRESS-ACTIVATED HISTIDINE KINASE MAK3"/>
    <property type="match status" value="1"/>
</dbReference>
<evidence type="ECO:0000256" key="6">
    <source>
        <dbReference type="ARBA" id="ARBA00022777"/>
    </source>
</evidence>
<keyword evidence="10" id="KW-1133">Transmembrane helix</keyword>
<evidence type="ECO:0000313" key="12">
    <source>
        <dbReference type="EMBL" id="AGC45060.1"/>
    </source>
</evidence>
<dbReference type="EMBL" id="CP004025">
    <property type="protein sequence ID" value="AGC45060.1"/>
    <property type="molecule type" value="Genomic_DNA"/>
</dbReference>
<dbReference type="SUPFAM" id="SSF47384">
    <property type="entry name" value="Homodimeric domain of signal transducing histidine kinase"/>
    <property type="match status" value="1"/>
</dbReference>
<evidence type="ECO:0000256" key="3">
    <source>
        <dbReference type="ARBA" id="ARBA00022553"/>
    </source>
</evidence>
<dbReference type="SMART" id="SM00388">
    <property type="entry name" value="HisKA"/>
    <property type="match status" value="1"/>
</dbReference>
<dbReference type="Proteomes" id="UP000011131">
    <property type="component" value="Chromosome"/>
</dbReference>
<dbReference type="Pfam" id="PF02518">
    <property type="entry name" value="HATPase_c"/>
    <property type="match status" value="1"/>
</dbReference>
<accession>L7UB22</accession>
<gene>
    <name evidence="12" type="ordered locus">MYSTI_03754</name>
</gene>
<dbReference type="AlphaFoldDB" id="L7UB22"/>
<evidence type="ECO:0000256" key="2">
    <source>
        <dbReference type="ARBA" id="ARBA00012438"/>
    </source>
</evidence>
<dbReference type="PROSITE" id="PS50109">
    <property type="entry name" value="HIS_KIN"/>
    <property type="match status" value="1"/>
</dbReference>
<evidence type="ECO:0000256" key="9">
    <source>
        <dbReference type="SAM" id="MobiDB-lite"/>
    </source>
</evidence>
<dbReference type="CDD" id="cd00082">
    <property type="entry name" value="HisKA"/>
    <property type="match status" value="1"/>
</dbReference>
<dbReference type="PATRIC" id="fig|1278073.3.peg.3818"/>
<keyword evidence="3" id="KW-0597">Phosphoprotein</keyword>
<dbReference type="Gene3D" id="3.30.565.10">
    <property type="entry name" value="Histidine kinase-like ATPase, C-terminal domain"/>
    <property type="match status" value="1"/>
</dbReference>
<protein>
    <recommendedName>
        <fullName evidence="2">histidine kinase</fullName>
        <ecNumber evidence="2">2.7.13.3</ecNumber>
    </recommendedName>
</protein>
<keyword evidence="8" id="KW-0902">Two-component regulatory system</keyword>
<comment type="catalytic activity">
    <reaction evidence="1">
        <text>ATP + protein L-histidine = ADP + protein N-phospho-L-histidine.</text>
        <dbReference type="EC" id="2.7.13.3"/>
    </reaction>
</comment>
<dbReference type="eggNOG" id="COG2205">
    <property type="taxonomic scope" value="Bacteria"/>
</dbReference>